<dbReference type="EMBL" id="JAENIM010000021">
    <property type="protein sequence ID" value="MBK1790308.1"/>
    <property type="molecule type" value="Genomic_DNA"/>
</dbReference>
<dbReference type="InterPro" id="IPR000873">
    <property type="entry name" value="AMP-dep_synth/lig_dom"/>
</dbReference>
<dbReference type="Proteomes" id="UP000624703">
    <property type="component" value="Unassembled WGS sequence"/>
</dbReference>
<sequence>MQNQLLRSLIRDRVAPFSKFYRALFAREDIDPNSIRTTADLQRLPFTSKADLIDPKDFVLIPDEEVLRKQASTWKMILRNGPSQAKKLLERELRPIFMTSTTGRSAAPVPFLYTAEDIHLLEESGRRLMAICNTQRDYRAVNAFPFAPHLAFWQAHYASTAAGVFALSTGGGKVMGSLGNVESISKINPDLLIAMPTFLYHLLQQALEQGRSWDHLKQVVLGGEKVPIGMRRKLHEFCTDLGAPDVEIISTYAFTEAKMAWAECPPPLGGKTTGFHTYPDLGFIEIIDPDTGERVPEGHGGEIVYTALQSRGSVVLRYRTGDLIEEGLHYGKCPHCGRTCPRLVGRISRVSDIKSMKIDKLKGTLIDFNQLENILDDTDGLGAWQMELRKLNDDPLDLDEIVIHAVAISDNKEQLATRIRKRLKEETDLSPNEVKFHDWETLRKMQGVGVELKEKKVVDNRPQNEP</sequence>
<dbReference type="SUPFAM" id="SSF56801">
    <property type="entry name" value="Acetyl-CoA synthetase-like"/>
    <property type="match status" value="1"/>
</dbReference>
<comment type="caution">
    <text evidence="2">The sequence shown here is derived from an EMBL/GenBank/DDBJ whole genome shotgun (WGS) entry which is preliminary data.</text>
</comment>
<dbReference type="InterPro" id="IPR045851">
    <property type="entry name" value="AMP-bd_C_sf"/>
</dbReference>
<dbReference type="PANTHER" id="PTHR43845:SF1">
    <property type="entry name" value="BLR5969 PROTEIN"/>
    <property type="match status" value="1"/>
</dbReference>
<reference evidence="2" key="1">
    <citation type="submission" date="2021-01" db="EMBL/GenBank/DDBJ databases">
        <title>Modified the classification status of verrucomicrobia.</title>
        <authorList>
            <person name="Feng X."/>
        </authorList>
    </citation>
    <scope>NUCLEOTIDE SEQUENCE</scope>
    <source>
        <strain evidence="2">_KCTC 22039</strain>
    </source>
</reference>
<accession>A0A8J7SLC8</accession>
<evidence type="ECO:0000313" key="3">
    <source>
        <dbReference type="Proteomes" id="UP000624703"/>
    </source>
</evidence>
<protein>
    <submittedName>
        <fullName evidence="2">AMP-binding protein</fullName>
    </submittedName>
</protein>
<organism evidence="2 3">
    <name type="scientific">Persicirhabdus sediminis</name>
    <dbReference type="NCBI Taxonomy" id="454144"/>
    <lineage>
        <taxon>Bacteria</taxon>
        <taxon>Pseudomonadati</taxon>
        <taxon>Verrucomicrobiota</taxon>
        <taxon>Verrucomicrobiia</taxon>
        <taxon>Verrucomicrobiales</taxon>
        <taxon>Verrucomicrobiaceae</taxon>
        <taxon>Persicirhabdus</taxon>
    </lineage>
</organism>
<evidence type="ECO:0000259" key="1">
    <source>
        <dbReference type="Pfam" id="PF00501"/>
    </source>
</evidence>
<dbReference type="InterPro" id="IPR042099">
    <property type="entry name" value="ANL_N_sf"/>
</dbReference>
<dbReference type="Gene3D" id="3.40.50.12780">
    <property type="entry name" value="N-terminal domain of ligase-like"/>
    <property type="match status" value="1"/>
</dbReference>
<proteinExistence type="predicted"/>
<keyword evidence="3" id="KW-1185">Reference proteome</keyword>
<gene>
    <name evidence="2" type="ORF">JIN82_03950</name>
</gene>
<dbReference type="Gene3D" id="3.30.300.30">
    <property type="match status" value="1"/>
</dbReference>
<dbReference type="AlphaFoldDB" id="A0A8J7SLC8"/>
<name>A0A8J7SLC8_9BACT</name>
<evidence type="ECO:0000313" key="2">
    <source>
        <dbReference type="EMBL" id="MBK1790308.1"/>
    </source>
</evidence>
<dbReference type="PANTHER" id="PTHR43845">
    <property type="entry name" value="BLR5969 PROTEIN"/>
    <property type="match status" value="1"/>
</dbReference>
<feature type="domain" description="AMP-dependent synthetase/ligase" evidence="1">
    <location>
        <begin position="181"/>
        <end position="305"/>
    </location>
</feature>
<dbReference type="Pfam" id="PF00501">
    <property type="entry name" value="AMP-binding"/>
    <property type="match status" value="1"/>
</dbReference>